<protein>
    <submittedName>
        <fullName evidence="1">Uncharacterized protein</fullName>
    </submittedName>
</protein>
<gene>
    <name evidence="1" type="ORF">SAMN05660923_01271</name>
</gene>
<evidence type="ECO:0000313" key="2">
    <source>
        <dbReference type="Proteomes" id="UP000198828"/>
    </source>
</evidence>
<dbReference type="RefSeq" id="WP_159428633.1">
    <property type="nucleotide sequence ID" value="NZ_BSYN01000001.1"/>
</dbReference>
<evidence type="ECO:0000313" key="1">
    <source>
        <dbReference type="EMBL" id="SDW80724.1"/>
    </source>
</evidence>
<keyword evidence="2" id="KW-1185">Reference proteome</keyword>
<proteinExistence type="predicted"/>
<sequence length="50" mass="5469">MKNLEEAKLFLQQYVGLIAVEEPSQCSCCCSSHGGGKARYEDGSDTEINE</sequence>
<name>A0A1H2WKD2_9FIRM</name>
<dbReference type="EMBL" id="FNNG01000004">
    <property type="protein sequence ID" value="SDW80724.1"/>
    <property type="molecule type" value="Genomic_DNA"/>
</dbReference>
<reference evidence="1 2" key="1">
    <citation type="submission" date="2016-10" db="EMBL/GenBank/DDBJ databases">
        <authorList>
            <person name="de Groot N.N."/>
        </authorList>
    </citation>
    <scope>NUCLEOTIDE SEQUENCE [LARGE SCALE GENOMIC DNA]</scope>
    <source>
        <strain evidence="1 2">DSM 23310</strain>
    </source>
</reference>
<dbReference type="AlphaFoldDB" id="A0A1H2WKD2"/>
<dbReference type="Proteomes" id="UP000198828">
    <property type="component" value="Unassembled WGS sequence"/>
</dbReference>
<organism evidence="1 2">
    <name type="scientific">Tepidimicrobium xylanilyticum</name>
    <dbReference type="NCBI Taxonomy" id="1123352"/>
    <lineage>
        <taxon>Bacteria</taxon>
        <taxon>Bacillati</taxon>
        <taxon>Bacillota</taxon>
        <taxon>Tissierellia</taxon>
        <taxon>Tissierellales</taxon>
        <taxon>Tepidimicrobiaceae</taxon>
        <taxon>Tepidimicrobium</taxon>
    </lineage>
</organism>
<accession>A0A1H2WKD2</accession>